<dbReference type="EMBL" id="JBHSPC010000038">
    <property type="protein sequence ID" value="MFC5671543.1"/>
    <property type="molecule type" value="Genomic_DNA"/>
</dbReference>
<dbReference type="RefSeq" id="WP_381211840.1">
    <property type="nucleotide sequence ID" value="NZ_JBHSPC010000038.1"/>
</dbReference>
<protein>
    <submittedName>
        <fullName evidence="3">LPXTG cell wall anchor domain-containing protein</fullName>
    </submittedName>
</protein>
<reference evidence="4" key="1">
    <citation type="journal article" date="2019" name="Int. J. Syst. Evol. Microbiol.">
        <title>The Global Catalogue of Microorganisms (GCM) 10K type strain sequencing project: providing services to taxonomists for standard genome sequencing and annotation.</title>
        <authorList>
            <consortium name="The Broad Institute Genomics Platform"/>
            <consortium name="The Broad Institute Genome Sequencing Center for Infectious Disease"/>
            <person name="Wu L."/>
            <person name="Ma J."/>
        </authorList>
    </citation>
    <scope>NUCLEOTIDE SEQUENCE [LARGE SCALE GENOMIC DNA]</scope>
    <source>
        <strain evidence="4">JCM 13852</strain>
    </source>
</reference>
<evidence type="ECO:0000313" key="4">
    <source>
        <dbReference type="Proteomes" id="UP001596183"/>
    </source>
</evidence>
<feature type="transmembrane region" description="Helical" evidence="2">
    <location>
        <begin position="51"/>
        <end position="71"/>
    </location>
</feature>
<evidence type="ECO:0000256" key="1">
    <source>
        <dbReference type="SAM" id="MobiDB-lite"/>
    </source>
</evidence>
<evidence type="ECO:0000256" key="2">
    <source>
        <dbReference type="SAM" id="Phobius"/>
    </source>
</evidence>
<keyword evidence="2" id="KW-0812">Transmembrane</keyword>
<keyword evidence="2" id="KW-0472">Membrane</keyword>
<comment type="caution">
    <text evidence="3">The sequence shown here is derived from an EMBL/GenBank/DDBJ whole genome shotgun (WGS) entry which is preliminary data.</text>
</comment>
<evidence type="ECO:0000313" key="3">
    <source>
        <dbReference type="EMBL" id="MFC5671543.1"/>
    </source>
</evidence>
<dbReference type="Proteomes" id="UP001596183">
    <property type="component" value="Unassembled WGS sequence"/>
</dbReference>
<feature type="region of interest" description="Disordered" evidence="1">
    <location>
        <begin position="1"/>
        <end position="46"/>
    </location>
</feature>
<keyword evidence="4" id="KW-1185">Reference proteome</keyword>
<feature type="compositionally biased region" description="Gly residues" evidence="1">
    <location>
        <begin position="33"/>
        <end position="44"/>
    </location>
</feature>
<name>A0ABW0XP32_9ACTN</name>
<organism evidence="3 4">
    <name type="scientific">Streptomyces incanus</name>
    <dbReference type="NCBI Taxonomy" id="887453"/>
    <lineage>
        <taxon>Bacteria</taxon>
        <taxon>Bacillati</taxon>
        <taxon>Actinomycetota</taxon>
        <taxon>Actinomycetes</taxon>
        <taxon>Kitasatosporales</taxon>
        <taxon>Streptomycetaceae</taxon>
        <taxon>Streptomyces</taxon>
    </lineage>
</organism>
<dbReference type="NCBIfam" id="TIGR01167">
    <property type="entry name" value="LPXTG_anchor"/>
    <property type="match status" value="1"/>
</dbReference>
<keyword evidence="2" id="KW-1133">Transmembrane helix</keyword>
<proteinExistence type="predicted"/>
<accession>A0ABW0XP32</accession>
<sequence>MDRAWRSAYGAHGTGAGTRPGAVRRAGRPCGTGESGCGGDGDATGAGSDTLPLAAGGAALVAAGVATVVLLRRRKRA</sequence>
<gene>
    <name evidence="3" type="ORF">ACFP2V_15870</name>
</gene>